<keyword evidence="3" id="KW-1185">Reference proteome</keyword>
<dbReference type="InterPro" id="IPR001810">
    <property type="entry name" value="F-box_dom"/>
</dbReference>
<protein>
    <submittedName>
        <fullName evidence="2">F-box domain containing protein</fullName>
    </submittedName>
</protein>
<organism evidence="2 3">
    <name type="scientific">Trema orientale</name>
    <name type="common">Charcoal tree</name>
    <name type="synonym">Celtis orientalis</name>
    <dbReference type="NCBI Taxonomy" id="63057"/>
    <lineage>
        <taxon>Eukaryota</taxon>
        <taxon>Viridiplantae</taxon>
        <taxon>Streptophyta</taxon>
        <taxon>Embryophyta</taxon>
        <taxon>Tracheophyta</taxon>
        <taxon>Spermatophyta</taxon>
        <taxon>Magnoliopsida</taxon>
        <taxon>eudicotyledons</taxon>
        <taxon>Gunneridae</taxon>
        <taxon>Pentapetalae</taxon>
        <taxon>rosids</taxon>
        <taxon>fabids</taxon>
        <taxon>Rosales</taxon>
        <taxon>Cannabaceae</taxon>
        <taxon>Trema</taxon>
    </lineage>
</organism>
<reference evidence="3" key="1">
    <citation type="submission" date="2016-06" db="EMBL/GenBank/DDBJ databases">
        <title>Parallel loss of symbiosis genes in relatives of nitrogen-fixing non-legume Parasponia.</title>
        <authorList>
            <person name="Van Velzen R."/>
            <person name="Holmer R."/>
            <person name="Bu F."/>
            <person name="Rutten L."/>
            <person name="Van Zeijl A."/>
            <person name="Liu W."/>
            <person name="Santuari L."/>
            <person name="Cao Q."/>
            <person name="Sharma T."/>
            <person name="Shen D."/>
            <person name="Roswanjaya Y."/>
            <person name="Wardhani T."/>
            <person name="Kalhor M.S."/>
            <person name="Jansen J."/>
            <person name="Van den Hoogen J."/>
            <person name="Gungor B."/>
            <person name="Hartog M."/>
            <person name="Hontelez J."/>
            <person name="Verver J."/>
            <person name="Yang W.-C."/>
            <person name="Schijlen E."/>
            <person name="Repin R."/>
            <person name="Schilthuizen M."/>
            <person name="Schranz E."/>
            <person name="Heidstra R."/>
            <person name="Miyata K."/>
            <person name="Fedorova E."/>
            <person name="Kohlen W."/>
            <person name="Bisseling T."/>
            <person name="Smit S."/>
            <person name="Geurts R."/>
        </authorList>
    </citation>
    <scope>NUCLEOTIDE SEQUENCE [LARGE SCALE GENOMIC DNA]</scope>
    <source>
        <strain evidence="3">cv. RG33-2</strain>
    </source>
</reference>
<proteinExistence type="predicted"/>
<dbReference type="EMBL" id="JXTC01000043">
    <property type="protein sequence ID" value="PON95626.1"/>
    <property type="molecule type" value="Genomic_DNA"/>
</dbReference>
<evidence type="ECO:0000313" key="2">
    <source>
        <dbReference type="EMBL" id="PON95626.1"/>
    </source>
</evidence>
<dbReference type="Pfam" id="PF12937">
    <property type="entry name" value="F-box-like"/>
    <property type="match status" value="1"/>
</dbReference>
<evidence type="ECO:0000259" key="1">
    <source>
        <dbReference type="Pfam" id="PF12937"/>
    </source>
</evidence>
<feature type="domain" description="F-box" evidence="1">
    <location>
        <begin position="9"/>
        <end position="41"/>
    </location>
</feature>
<comment type="caution">
    <text evidence="2">The sequence shown here is derived from an EMBL/GenBank/DDBJ whole genome shotgun (WGS) entry which is preliminary data.</text>
</comment>
<dbReference type="OrthoDB" id="593708at2759"/>
<dbReference type="Gene3D" id="1.20.1280.50">
    <property type="match status" value="1"/>
</dbReference>
<dbReference type="AlphaFoldDB" id="A0A2P5FCZ8"/>
<feature type="non-terminal residue" evidence="2">
    <location>
        <position position="1"/>
    </location>
</feature>
<dbReference type="PANTHER" id="PTHR31672">
    <property type="entry name" value="BNACNNG10540D PROTEIN"/>
    <property type="match status" value="1"/>
</dbReference>
<sequence length="158" mass="18610">NKGGFIRDDDIAVEIFIRLPDRKSEVNCSAVCKRWFSIINSVHFRNKKLQRHHSQSQPLPCTFLFRYEFTGRTFLDPFYQYFTKESKILHQIHGSSSSSTSSYLDFLPWREVGICSSSNDLLLLCDEWGTNFMICNPFTKQWIELPQTSHAFADDWIW</sequence>
<dbReference type="InterPro" id="IPR050796">
    <property type="entry name" value="SCF_F-box_component"/>
</dbReference>
<dbReference type="Proteomes" id="UP000237000">
    <property type="component" value="Unassembled WGS sequence"/>
</dbReference>
<dbReference type="SUPFAM" id="SSF81383">
    <property type="entry name" value="F-box domain"/>
    <property type="match status" value="1"/>
</dbReference>
<dbReference type="InParanoid" id="A0A2P5FCZ8"/>
<evidence type="ECO:0000313" key="3">
    <source>
        <dbReference type="Proteomes" id="UP000237000"/>
    </source>
</evidence>
<dbReference type="InterPro" id="IPR036047">
    <property type="entry name" value="F-box-like_dom_sf"/>
</dbReference>
<name>A0A2P5FCZ8_TREOI</name>
<gene>
    <name evidence="2" type="ORF">TorRG33x02_084550</name>
</gene>
<accession>A0A2P5FCZ8</accession>